<comment type="caution">
    <text evidence="3">The sequence shown here is derived from an EMBL/GenBank/DDBJ whole genome shotgun (WGS) entry which is preliminary data.</text>
</comment>
<dbReference type="EMBL" id="VZZJ01000005">
    <property type="protein sequence ID" value="KAB1074278.1"/>
    <property type="molecule type" value="Genomic_DNA"/>
</dbReference>
<sequence length="78" mass="8105">MTRTALLAAGLTVMLGIPASAGPKADPGTPSANSNGSAEAKRRDMEQRSQKAEKDQQARNQLFDAKVKRATGSVCSGC</sequence>
<feature type="signal peptide" evidence="2">
    <location>
        <begin position="1"/>
        <end position="21"/>
    </location>
</feature>
<name>A0A6N6MU80_9HYPH</name>
<feature type="compositionally biased region" description="Basic and acidic residues" evidence="1">
    <location>
        <begin position="39"/>
        <end position="57"/>
    </location>
</feature>
<dbReference type="RefSeq" id="WP_150962675.1">
    <property type="nucleotide sequence ID" value="NZ_VZZJ01000005.1"/>
</dbReference>
<evidence type="ECO:0000256" key="2">
    <source>
        <dbReference type="SAM" id="SignalP"/>
    </source>
</evidence>
<proteinExistence type="predicted"/>
<organism evidence="3 4">
    <name type="scientific">Methylobacterium planeticum</name>
    <dbReference type="NCBI Taxonomy" id="2615211"/>
    <lineage>
        <taxon>Bacteria</taxon>
        <taxon>Pseudomonadati</taxon>
        <taxon>Pseudomonadota</taxon>
        <taxon>Alphaproteobacteria</taxon>
        <taxon>Hyphomicrobiales</taxon>
        <taxon>Methylobacteriaceae</taxon>
        <taxon>Methylobacterium</taxon>
    </lineage>
</organism>
<feature type="chain" id="PRO_5026922969" evidence="2">
    <location>
        <begin position="22"/>
        <end position="78"/>
    </location>
</feature>
<keyword evidence="4" id="KW-1185">Reference proteome</keyword>
<gene>
    <name evidence="3" type="ORF">F6X51_07795</name>
</gene>
<protein>
    <submittedName>
        <fullName evidence="3">Uncharacterized protein</fullName>
    </submittedName>
</protein>
<feature type="region of interest" description="Disordered" evidence="1">
    <location>
        <begin position="19"/>
        <end position="78"/>
    </location>
</feature>
<dbReference type="Proteomes" id="UP000441523">
    <property type="component" value="Unassembled WGS sequence"/>
</dbReference>
<evidence type="ECO:0000313" key="4">
    <source>
        <dbReference type="Proteomes" id="UP000441523"/>
    </source>
</evidence>
<accession>A0A6N6MU80</accession>
<evidence type="ECO:0000313" key="3">
    <source>
        <dbReference type="EMBL" id="KAB1074278.1"/>
    </source>
</evidence>
<reference evidence="3 4" key="1">
    <citation type="submission" date="2019-09" db="EMBL/GenBank/DDBJ databases">
        <title>YIM 132548 draft genome.</title>
        <authorList>
            <person name="Jiang L."/>
        </authorList>
    </citation>
    <scope>NUCLEOTIDE SEQUENCE [LARGE SCALE GENOMIC DNA]</scope>
    <source>
        <strain evidence="3 4">YIM 132548</strain>
    </source>
</reference>
<dbReference type="AlphaFoldDB" id="A0A6N6MU80"/>
<evidence type="ECO:0000256" key="1">
    <source>
        <dbReference type="SAM" id="MobiDB-lite"/>
    </source>
</evidence>
<keyword evidence="2" id="KW-0732">Signal</keyword>